<sequence length="226" mass="24563">MTEQGATSRGVDELIARLRNDGVAAGRADAEKLKSDAQNEAARIVAKAREEAERLKSDARRDADNYRAAGEQALETAMRDAVLSMKAGLEGRLREDVERLVSQHLADEKLLKKMILEVAGTVSEQTKASKTVAVVLPPSVIGPDQIRERAGDIQSGKLTQYVLGLTGEMLRSGVTLHAGDDRQAGIKLKVEDGEVEIDLTDEAIADLLLEHMQPRFRAVLEGVIRS</sequence>
<evidence type="ECO:0000313" key="3">
    <source>
        <dbReference type="Proteomes" id="UP001595629"/>
    </source>
</evidence>
<organism evidence="2 3">
    <name type="scientific">Lutimaribacter marinistellae</name>
    <dbReference type="NCBI Taxonomy" id="1820329"/>
    <lineage>
        <taxon>Bacteria</taxon>
        <taxon>Pseudomonadati</taxon>
        <taxon>Pseudomonadota</taxon>
        <taxon>Alphaproteobacteria</taxon>
        <taxon>Rhodobacterales</taxon>
        <taxon>Roseobacteraceae</taxon>
        <taxon>Lutimaribacter</taxon>
    </lineage>
</organism>
<keyword evidence="1" id="KW-0175">Coiled coil</keyword>
<protein>
    <recommendedName>
        <fullName evidence="4">V/A-type H+-transporting ATPase subunit E</fullName>
    </recommendedName>
</protein>
<evidence type="ECO:0000313" key="2">
    <source>
        <dbReference type="EMBL" id="MFC3616771.1"/>
    </source>
</evidence>
<evidence type="ECO:0000256" key="1">
    <source>
        <dbReference type="SAM" id="Coils"/>
    </source>
</evidence>
<dbReference type="Proteomes" id="UP001595629">
    <property type="component" value="Unassembled WGS sequence"/>
</dbReference>
<evidence type="ECO:0008006" key="4">
    <source>
        <dbReference type="Google" id="ProtNLM"/>
    </source>
</evidence>
<comment type="caution">
    <text evidence="2">The sequence shown here is derived from an EMBL/GenBank/DDBJ whole genome shotgun (WGS) entry which is preliminary data.</text>
</comment>
<reference evidence="3" key="1">
    <citation type="journal article" date="2019" name="Int. J. Syst. Evol. Microbiol.">
        <title>The Global Catalogue of Microorganisms (GCM) 10K type strain sequencing project: providing services to taxonomists for standard genome sequencing and annotation.</title>
        <authorList>
            <consortium name="The Broad Institute Genomics Platform"/>
            <consortium name="The Broad Institute Genome Sequencing Center for Infectious Disease"/>
            <person name="Wu L."/>
            <person name="Ma J."/>
        </authorList>
    </citation>
    <scope>NUCLEOTIDE SEQUENCE [LARGE SCALE GENOMIC DNA]</scope>
    <source>
        <strain evidence="3">KCTC 42911</strain>
    </source>
</reference>
<dbReference type="RefSeq" id="WP_386738105.1">
    <property type="nucleotide sequence ID" value="NZ_JBHRXI010000051.1"/>
</dbReference>
<proteinExistence type="predicted"/>
<gene>
    <name evidence="2" type="ORF">ACFORG_23765</name>
</gene>
<dbReference type="EMBL" id="JBHRXI010000051">
    <property type="protein sequence ID" value="MFC3616771.1"/>
    <property type="molecule type" value="Genomic_DNA"/>
</dbReference>
<feature type="coiled-coil region" evidence="1">
    <location>
        <begin position="27"/>
        <end position="69"/>
    </location>
</feature>
<accession>A0ABV7TMA8</accession>
<name>A0ABV7TMA8_9RHOB</name>
<keyword evidence="3" id="KW-1185">Reference proteome</keyword>